<accession>A0ABP5LR74</accession>
<gene>
    <name evidence="1" type="ORF">GCM10009727_57570</name>
</gene>
<comment type="caution">
    <text evidence="1">The sequence shown here is derived from an EMBL/GenBank/DDBJ whole genome shotgun (WGS) entry which is preliminary data.</text>
</comment>
<dbReference type="EMBL" id="BAAAMR010000058">
    <property type="protein sequence ID" value="GAA2152091.1"/>
    <property type="molecule type" value="Genomic_DNA"/>
</dbReference>
<sequence>MTVDPEILGTTRRSLHGVAELLLAGPQYRESATIRLRVLDGGFGTVRAPELRVAGTELVAGDRVIPLNGATYGELAAAAGIEAGAPQDLYKDGCGVGTQETLGVDAGAAAHIEECLARGHDAMVRFAPDVTPVLWPEHFDLSITLDEVNYGISPGDSYLGEPYAYAGPWEPRQGAFWNASFGAARPVRLLPGTTALHAFFMEARDRAARAPARRP</sequence>
<keyword evidence="2" id="KW-1185">Reference proteome</keyword>
<protein>
    <submittedName>
        <fullName evidence="1">Uncharacterized protein</fullName>
    </submittedName>
</protein>
<reference evidence="2" key="1">
    <citation type="journal article" date="2019" name="Int. J. Syst. Evol. Microbiol.">
        <title>The Global Catalogue of Microorganisms (GCM) 10K type strain sequencing project: providing services to taxonomists for standard genome sequencing and annotation.</title>
        <authorList>
            <consortium name="The Broad Institute Genomics Platform"/>
            <consortium name="The Broad Institute Genome Sequencing Center for Infectious Disease"/>
            <person name="Wu L."/>
            <person name="Ma J."/>
        </authorList>
    </citation>
    <scope>NUCLEOTIDE SEQUENCE [LARGE SCALE GENOMIC DNA]</scope>
    <source>
        <strain evidence="2">JCM 13850</strain>
    </source>
</reference>
<dbReference type="Proteomes" id="UP001501020">
    <property type="component" value="Unassembled WGS sequence"/>
</dbReference>
<organism evidence="1 2">
    <name type="scientific">Actinomadura napierensis</name>
    <dbReference type="NCBI Taxonomy" id="267854"/>
    <lineage>
        <taxon>Bacteria</taxon>
        <taxon>Bacillati</taxon>
        <taxon>Actinomycetota</taxon>
        <taxon>Actinomycetes</taxon>
        <taxon>Streptosporangiales</taxon>
        <taxon>Thermomonosporaceae</taxon>
        <taxon>Actinomadura</taxon>
    </lineage>
</organism>
<dbReference type="RefSeq" id="WP_344273810.1">
    <property type="nucleotide sequence ID" value="NZ_BAAAMR010000058.1"/>
</dbReference>
<proteinExistence type="predicted"/>
<evidence type="ECO:0000313" key="1">
    <source>
        <dbReference type="EMBL" id="GAA2152091.1"/>
    </source>
</evidence>
<name>A0ABP5LR74_9ACTN</name>
<evidence type="ECO:0000313" key="2">
    <source>
        <dbReference type="Proteomes" id="UP001501020"/>
    </source>
</evidence>